<dbReference type="GO" id="GO:0046872">
    <property type="term" value="F:metal ion binding"/>
    <property type="evidence" value="ECO:0007669"/>
    <property type="project" value="UniProtKB-KW"/>
</dbReference>
<dbReference type="Proteomes" id="UP000436822">
    <property type="component" value="Unassembled WGS sequence"/>
</dbReference>
<dbReference type="AlphaFoldDB" id="A0A6N6JCN4"/>
<dbReference type="InterPro" id="IPR029052">
    <property type="entry name" value="Metallo-depent_PP-like"/>
</dbReference>
<sequence>MSRISDYWIAPYIKETVTLYDLSFDHPSLRREITIAIVSDLHAGLPFMPLSRIRRIVETTNALARDVTLFLGDLNAEANRFQRPLPLDDVTDVLGSLSAPLGVYGVLGNHDWWDDPATQNRTQELPSVADSLSAAGLQMLENEVIVLPEPCRGIVLAGLGDQEAYRGDSRQTHVGRDDLTKTLAQIPDGAFTILMAHEPDVFAKLPSRVQLTLSGHTHGGQVRLFGRTPVVPSDFGNRYVYGHVVEGNKHLIVSGGLGCSKAPLRFGVIPEIVHLTLTPTN</sequence>
<dbReference type="PANTHER" id="PTHR31302:SF31">
    <property type="entry name" value="PHOSPHODIESTERASE YAEI"/>
    <property type="match status" value="1"/>
</dbReference>
<proteinExistence type="predicted"/>
<evidence type="ECO:0000259" key="3">
    <source>
        <dbReference type="Pfam" id="PF00149"/>
    </source>
</evidence>
<gene>
    <name evidence="4" type="ORF">KIN_09890</name>
</gene>
<dbReference type="GO" id="GO:0008758">
    <property type="term" value="F:UDP-2,3-diacylglucosamine hydrolase activity"/>
    <property type="evidence" value="ECO:0007669"/>
    <property type="project" value="TreeGrafter"/>
</dbReference>
<organism evidence="4 5">
    <name type="scientific">Litoreibacter roseus</name>
    <dbReference type="NCBI Taxonomy" id="2601869"/>
    <lineage>
        <taxon>Bacteria</taxon>
        <taxon>Pseudomonadati</taxon>
        <taxon>Pseudomonadota</taxon>
        <taxon>Alphaproteobacteria</taxon>
        <taxon>Rhodobacterales</taxon>
        <taxon>Roseobacteraceae</taxon>
        <taxon>Litoreibacter</taxon>
    </lineage>
</organism>
<comment type="caution">
    <text evidence="4">The sequence shown here is derived from an EMBL/GenBank/DDBJ whole genome shotgun (WGS) entry which is preliminary data.</text>
</comment>
<dbReference type="PANTHER" id="PTHR31302">
    <property type="entry name" value="TRANSMEMBRANE PROTEIN WITH METALLOPHOSPHOESTERASE DOMAIN-RELATED"/>
    <property type="match status" value="1"/>
</dbReference>
<dbReference type="GO" id="GO:0016020">
    <property type="term" value="C:membrane"/>
    <property type="evidence" value="ECO:0007669"/>
    <property type="project" value="GOC"/>
</dbReference>
<dbReference type="CDD" id="cd07385">
    <property type="entry name" value="MPP_YkuE_C"/>
    <property type="match status" value="1"/>
</dbReference>
<dbReference type="GO" id="GO:0009245">
    <property type="term" value="P:lipid A biosynthetic process"/>
    <property type="evidence" value="ECO:0007669"/>
    <property type="project" value="TreeGrafter"/>
</dbReference>
<keyword evidence="5" id="KW-1185">Reference proteome</keyword>
<dbReference type="RefSeq" id="WP_159804801.1">
    <property type="nucleotide sequence ID" value="NZ_BLJE01000001.1"/>
</dbReference>
<keyword evidence="2" id="KW-0378">Hydrolase</keyword>
<evidence type="ECO:0000313" key="5">
    <source>
        <dbReference type="Proteomes" id="UP000436822"/>
    </source>
</evidence>
<evidence type="ECO:0000256" key="1">
    <source>
        <dbReference type="ARBA" id="ARBA00022723"/>
    </source>
</evidence>
<dbReference type="EMBL" id="BLJE01000001">
    <property type="protein sequence ID" value="GFE63915.1"/>
    <property type="molecule type" value="Genomic_DNA"/>
</dbReference>
<dbReference type="SUPFAM" id="SSF56300">
    <property type="entry name" value="Metallo-dependent phosphatases"/>
    <property type="match status" value="1"/>
</dbReference>
<dbReference type="InterPro" id="IPR051158">
    <property type="entry name" value="Metallophosphoesterase_sf"/>
</dbReference>
<dbReference type="OrthoDB" id="9780884at2"/>
<protein>
    <submittedName>
        <fullName evidence="4">Metallophosphoesterase</fullName>
    </submittedName>
</protein>
<evidence type="ECO:0000256" key="2">
    <source>
        <dbReference type="ARBA" id="ARBA00022801"/>
    </source>
</evidence>
<dbReference type="Pfam" id="PF00149">
    <property type="entry name" value="Metallophos"/>
    <property type="match status" value="1"/>
</dbReference>
<name>A0A6N6JCN4_9RHOB</name>
<reference evidence="4 5" key="1">
    <citation type="submission" date="2019-12" db="EMBL/GenBank/DDBJ databases">
        <title>Litoreibacter badius sp. nov., a novel bacteriochlorophyll a-containing bacterium in the genus Litoreibacter.</title>
        <authorList>
            <person name="Kanamuro M."/>
            <person name="Takabe Y."/>
            <person name="Mori K."/>
            <person name="Takaichi S."/>
            <person name="Hanada S."/>
        </authorList>
    </citation>
    <scope>NUCLEOTIDE SEQUENCE [LARGE SCALE GENOMIC DNA]</scope>
    <source>
        <strain evidence="4 5">K6</strain>
    </source>
</reference>
<keyword evidence="1" id="KW-0479">Metal-binding</keyword>
<dbReference type="Gene3D" id="3.60.21.10">
    <property type="match status" value="1"/>
</dbReference>
<accession>A0A6N6JCN4</accession>
<dbReference type="InterPro" id="IPR004843">
    <property type="entry name" value="Calcineurin-like_PHP"/>
</dbReference>
<evidence type="ECO:0000313" key="4">
    <source>
        <dbReference type="EMBL" id="GFE63915.1"/>
    </source>
</evidence>
<feature type="domain" description="Calcineurin-like phosphoesterase" evidence="3">
    <location>
        <begin position="34"/>
        <end position="219"/>
    </location>
</feature>